<organism evidence="3">
    <name type="scientific">Thrips palmi</name>
    <name type="common">Melon thrips</name>
    <dbReference type="NCBI Taxonomy" id="161013"/>
    <lineage>
        <taxon>Eukaryota</taxon>
        <taxon>Metazoa</taxon>
        <taxon>Ecdysozoa</taxon>
        <taxon>Arthropoda</taxon>
        <taxon>Hexapoda</taxon>
        <taxon>Insecta</taxon>
        <taxon>Pterygota</taxon>
        <taxon>Neoptera</taxon>
        <taxon>Paraneoptera</taxon>
        <taxon>Thysanoptera</taxon>
        <taxon>Terebrantia</taxon>
        <taxon>Thripoidea</taxon>
        <taxon>Thripidae</taxon>
        <taxon>Thrips</taxon>
    </lineage>
</organism>
<keyword evidence="1" id="KW-1185">Reference proteome</keyword>
<evidence type="ECO:0000313" key="1">
    <source>
        <dbReference type="Proteomes" id="UP000515158"/>
    </source>
</evidence>
<dbReference type="KEGG" id="tpal:117646084"/>
<evidence type="ECO:0000313" key="3">
    <source>
        <dbReference type="RefSeq" id="XP_034242661.1"/>
    </source>
</evidence>
<reference evidence="2 3" key="1">
    <citation type="submission" date="2025-04" db="UniProtKB">
        <authorList>
            <consortium name="RefSeq"/>
        </authorList>
    </citation>
    <scope>IDENTIFICATION</scope>
    <source>
        <tissue evidence="2 3">Total insect</tissue>
    </source>
</reference>
<dbReference type="AlphaFoldDB" id="A0A6P8YZC4"/>
<proteinExistence type="predicted"/>
<dbReference type="Proteomes" id="UP000515158">
    <property type="component" value="Unplaced"/>
</dbReference>
<dbReference type="RefSeq" id="XP_034232286.1">
    <property type="nucleotide sequence ID" value="XM_034376395.1"/>
</dbReference>
<evidence type="ECO:0000313" key="2">
    <source>
        <dbReference type="RefSeq" id="XP_034232286.1"/>
    </source>
</evidence>
<dbReference type="RefSeq" id="XP_034242661.1">
    <property type="nucleotide sequence ID" value="XM_034386770.1"/>
</dbReference>
<name>A0A6P8YZC4_THRPL</name>
<gene>
    <name evidence="3" type="primary">LOC117646084</name>
    <name evidence="2" type="synonym">LOC117640134</name>
</gene>
<dbReference type="KEGG" id="tpal:117640134"/>
<dbReference type="GeneID" id="117646084"/>
<accession>A0A6P8YZC4</accession>
<sequence length="148" mass="17145">MLTCAQRWRPTKMTSSDVCRVITAFLRVHKNAADTPGSDDEDIRLAPAHIPGSKEKTAMEETTWFMQLSNKLDQLKKKAIRDNDTAVLEARSRKGYNYNGRKQKVPKDPVDPTVERVAEVNRPAVRAWRKKIKPVENQFQTPRYRRDH</sequence>
<protein>
    <submittedName>
        <fullName evidence="2">Uncharacterized protein LOC117640134</fullName>
    </submittedName>
    <submittedName>
        <fullName evidence="3">Uncharacterized protein LOC117646084</fullName>
    </submittedName>
</protein>